<evidence type="ECO:0000313" key="1">
    <source>
        <dbReference type="EMBL" id="KAK9136618.1"/>
    </source>
</evidence>
<dbReference type="EMBL" id="JBBNAE010000003">
    <property type="protein sequence ID" value="KAK9136618.1"/>
    <property type="molecule type" value="Genomic_DNA"/>
</dbReference>
<protein>
    <submittedName>
        <fullName evidence="1">Uncharacterized protein</fullName>
    </submittedName>
</protein>
<accession>A0AAP0JM78</accession>
<evidence type="ECO:0000313" key="2">
    <source>
        <dbReference type="Proteomes" id="UP001417504"/>
    </source>
</evidence>
<comment type="caution">
    <text evidence="1">The sequence shown here is derived from an EMBL/GenBank/DDBJ whole genome shotgun (WGS) entry which is preliminary data.</text>
</comment>
<name>A0AAP0JM78_9MAGN</name>
<sequence length="58" mass="6330">MVPDLDSLTSIYDRWVHEVAKLQKGGQVDNVKGHSTACGHSQFTSKVGTSNSLLNMKL</sequence>
<organism evidence="1 2">
    <name type="scientific">Stephania japonica</name>
    <dbReference type="NCBI Taxonomy" id="461633"/>
    <lineage>
        <taxon>Eukaryota</taxon>
        <taxon>Viridiplantae</taxon>
        <taxon>Streptophyta</taxon>
        <taxon>Embryophyta</taxon>
        <taxon>Tracheophyta</taxon>
        <taxon>Spermatophyta</taxon>
        <taxon>Magnoliopsida</taxon>
        <taxon>Ranunculales</taxon>
        <taxon>Menispermaceae</taxon>
        <taxon>Menispermoideae</taxon>
        <taxon>Cissampelideae</taxon>
        <taxon>Stephania</taxon>
    </lineage>
</organism>
<keyword evidence="2" id="KW-1185">Reference proteome</keyword>
<reference evidence="1 2" key="1">
    <citation type="submission" date="2024-01" db="EMBL/GenBank/DDBJ databases">
        <title>Genome assemblies of Stephania.</title>
        <authorList>
            <person name="Yang L."/>
        </authorList>
    </citation>
    <scope>NUCLEOTIDE SEQUENCE [LARGE SCALE GENOMIC DNA]</scope>
    <source>
        <strain evidence="1">QJT</strain>
        <tissue evidence="1">Leaf</tissue>
    </source>
</reference>
<dbReference type="AlphaFoldDB" id="A0AAP0JM78"/>
<gene>
    <name evidence="1" type="ORF">Sjap_007212</name>
</gene>
<dbReference type="Proteomes" id="UP001417504">
    <property type="component" value="Unassembled WGS sequence"/>
</dbReference>
<proteinExistence type="predicted"/>